<dbReference type="EMBL" id="JALLPJ020001186">
    <property type="protein sequence ID" value="KAL3774582.1"/>
    <property type="molecule type" value="Genomic_DNA"/>
</dbReference>
<reference evidence="1 2" key="1">
    <citation type="submission" date="2024-10" db="EMBL/GenBank/DDBJ databases">
        <title>Updated reference genomes for cyclostephanoid diatoms.</title>
        <authorList>
            <person name="Roberts W.R."/>
            <person name="Alverson A.J."/>
        </authorList>
    </citation>
    <scope>NUCLEOTIDE SEQUENCE [LARGE SCALE GENOMIC DNA]</scope>
    <source>
        <strain evidence="1 2">AJA010-31</strain>
    </source>
</reference>
<accession>A0ABD3NF84</accession>
<keyword evidence="2" id="KW-1185">Reference proteome</keyword>
<sequence>MPRFRYETYRSDKQYSNAFLPRVSAFSSFHICQESISVTRQSSIPLLLTSKERFEGIIPSNTDKGPTILLFTSCLNVVDGSFDCGK</sequence>
<organism evidence="1 2">
    <name type="scientific">Cyclotella atomus</name>
    <dbReference type="NCBI Taxonomy" id="382360"/>
    <lineage>
        <taxon>Eukaryota</taxon>
        <taxon>Sar</taxon>
        <taxon>Stramenopiles</taxon>
        <taxon>Ochrophyta</taxon>
        <taxon>Bacillariophyta</taxon>
        <taxon>Coscinodiscophyceae</taxon>
        <taxon>Thalassiosirophycidae</taxon>
        <taxon>Stephanodiscales</taxon>
        <taxon>Stephanodiscaceae</taxon>
        <taxon>Cyclotella</taxon>
    </lineage>
</organism>
<name>A0ABD3NF84_9STRA</name>
<protein>
    <submittedName>
        <fullName evidence="1">Uncharacterized protein</fullName>
    </submittedName>
</protein>
<proteinExistence type="predicted"/>
<dbReference type="Proteomes" id="UP001530400">
    <property type="component" value="Unassembled WGS sequence"/>
</dbReference>
<evidence type="ECO:0000313" key="2">
    <source>
        <dbReference type="Proteomes" id="UP001530400"/>
    </source>
</evidence>
<evidence type="ECO:0000313" key="1">
    <source>
        <dbReference type="EMBL" id="KAL3774582.1"/>
    </source>
</evidence>
<comment type="caution">
    <text evidence="1">The sequence shown here is derived from an EMBL/GenBank/DDBJ whole genome shotgun (WGS) entry which is preliminary data.</text>
</comment>
<gene>
    <name evidence="1" type="ORF">ACHAWO_006881</name>
</gene>
<dbReference type="AlphaFoldDB" id="A0ABD3NF84"/>